<dbReference type="Pfam" id="PF12680">
    <property type="entry name" value="SnoaL_2"/>
    <property type="match status" value="1"/>
</dbReference>
<name>A0A917PVU6_9MICO</name>
<gene>
    <name evidence="2" type="ORF">GCM10011372_34970</name>
</gene>
<feature type="domain" description="SnoaL-like" evidence="1">
    <location>
        <begin position="5"/>
        <end position="99"/>
    </location>
</feature>
<accession>A0A917PVU6</accession>
<comment type="caution">
    <text evidence="2">The sequence shown here is derived from an EMBL/GenBank/DDBJ whole genome shotgun (WGS) entry which is preliminary data.</text>
</comment>
<organism evidence="2 3">
    <name type="scientific">Agromyces bauzanensis</name>
    <dbReference type="NCBI Taxonomy" id="1308924"/>
    <lineage>
        <taxon>Bacteria</taxon>
        <taxon>Bacillati</taxon>
        <taxon>Actinomycetota</taxon>
        <taxon>Actinomycetes</taxon>
        <taxon>Micrococcales</taxon>
        <taxon>Microbacteriaceae</taxon>
        <taxon>Agromyces</taxon>
    </lineage>
</organism>
<proteinExistence type="predicted"/>
<evidence type="ECO:0000313" key="2">
    <source>
        <dbReference type="EMBL" id="GGJ93531.1"/>
    </source>
</evidence>
<protein>
    <recommendedName>
        <fullName evidence="1">SnoaL-like domain-containing protein</fullName>
    </recommendedName>
</protein>
<reference evidence="2" key="2">
    <citation type="submission" date="2020-09" db="EMBL/GenBank/DDBJ databases">
        <authorList>
            <person name="Sun Q."/>
            <person name="Zhou Y."/>
        </authorList>
    </citation>
    <scope>NUCLEOTIDE SEQUENCE</scope>
    <source>
        <strain evidence="2">CGMCC 1.8984</strain>
    </source>
</reference>
<evidence type="ECO:0000259" key="1">
    <source>
        <dbReference type="Pfam" id="PF12680"/>
    </source>
</evidence>
<dbReference type="Gene3D" id="3.10.450.50">
    <property type="match status" value="1"/>
</dbReference>
<evidence type="ECO:0000313" key="3">
    <source>
        <dbReference type="Proteomes" id="UP000636956"/>
    </source>
</evidence>
<dbReference type="InterPro" id="IPR032710">
    <property type="entry name" value="NTF2-like_dom_sf"/>
</dbReference>
<dbReference type="Proteomes" id="UP000636956">
    <property type="component" value="Unassembled WGS sequence"/>
</dbReference>
<dbReference type="AlphaFoldDB" id="A0A917PVU6"/>
<keyword evidence="3" id="KW-1185">Reference proteome</keyword>
<dbReference type="InterPro" id="IPR037401">
    <property type="entry name" value="SnoaL-like"/>
</dbReference>
<dbReference type="EMBL" id="BMMD01000034">
    <property type="protein sequence ID" value="GGJ93531.1"/>
    <property type="molecule type" value="Genomic_DNA"/>
</dbReference>
<reference evidence="2" key="1">
    <citation type="journal article" date="2014" name="Int. J. Syst. Evol. Microbiol.">
        <title>Complete genome sequence of Corynebacterium casei LMG S-19264T (=DSM 44701T), isolated from a smear-ripened cheese.</title>
        <authorList>
            <consortium name="US DOE Joint Genome Institute (JGI-PGF)"/>
            <person name="Walter F."/>
            <person name="Albersmeier A."/>
            <person name="Kalinowski J."/>
            <person name="Ruckert C."/>
        </authorList>
    </citation>
    <scope>NUCLEOTIDE SEQUENCE</scope>
    <source>
        <strain evidence="2">CGMCC 1.8984</strain>
    </source>
</reference>
<sequence length="168" mass="18435">MNDMVERWREGVESGDAHVAAEALADDVKLVSPLTDRFAFRGRNDVEELLTGVFEVFTGIRFAAELRQGDLVVLRARGTVGKLDLEETQFLDLERGLIRHVTIMMRPLPAITHLLRGLAPRVARRRGLRATSLLLGAASALPDTVVASGDRVFMPLADPARTRGGSIH</sequence>
<dbReference type="SUPFAM" id="SSF54427">
    <property type="entry name" value="NTF2-like"/>
    <property type="match status" value="1"/>
</dbReference>